<feature type="compositionally biased region" description="Polar residues" evidence="1">
    <location>
        <begin position="59"/>
        <end position="72"/>
    </location>
</feature>
<gene>
    <name evidence="2" type="ORF">LIPSTDRAFT_67491</name>
</gene>
<name>A0A1E3QGJ0_LIPST</name>
<feature type="compositionally biased region" description="Low complexity" evidence="1">
    <location>
        <begin position="18"/>
        <end position="34"/>
    </location>
</feature>
<feature type="region of interest" description="Disordered" evidence="1">
    <location>
        <begin position="164"/>
        <end position="185"/>
    </location>
</feature>
<organism evidence="2 3">
    <name type="scientific">Lipomyces starkeyi NRRL Y-11557</name>
    <dbReference type="NCBI Taxonomy" id="675824"/>
    <lineage>
        <taxon>Eukaryota</taxon>
        <taxon>Fungi</taxon>
        <taxon>Dikarya</taxon>
        <taxon>Ascomycota</taxon>
        <taxon>Saccharomycotina</taxon>
        <taxon>Lipomycetes</taxon>
        <taxon>Lipomycetales</taxon>
        <taxon>Lipomycetaceae</taxon>
        <taxon>Lipomyces</taxon>
    </lineage>
</organism>
<protein>
    <recommendedName>
        <fullName evidence="4">RING-type domain-containing protein</fullName>
    </recommendedName>
</protein>
<dbReference type="Proteomes" id="UP000094385">
    <property type="component" value="Unassembled WGS sequence"/>
</dbReference>
<dbReference type="PANTHER" id="PTHR28042:SF1">
    <property type="entry name" value="E3 UBIQUITIN-PROTEIN LIGASE COMPLEX SLX5-SLX8 SUBUNIT SLX5"/>
    <property type="match status" value="1"/>
</dbReference>
<dbReference type="GO" id="GO:0004842">
    <property type="term" value="F:ubiquitin-protein transferase activity"/>
    <property type="evidence" value="ECO:0007669"/>
    <property type="project" value="TreeGrafter"/>
</dbReference>
<dbReference type="PANTHER" id="PTHR28042">
    <property type="entry name" value="E3 UBIQUITIN-PROTEIN LIGASE COMPLEX SLX5-SLX8 SUBUNIT SLX5"/>
    <property type="match status" value="1"/>
</dbReference>
<dbReference type="AlphaFoldDB" id="A0A1E3QGJ0"/>
<dbReference type="GO" id="GO:0033768">
    <property type="term" value="C:SUMO-targeted ubiquitin ligase complex"/>
    <property type="evidence" value="ECO:0007669"/>
    <property type="project" value="TreeGrafter"/>
</dbReference>
<dbReference type="EMBL" id="KV454289">
    <property type="protein sequence ID" value="ODQ76564.1"/>
    <property type="molecule type" value="Genomic_DNA"/>
</dbReference>
<dbReference type="InterPro" id="IPR038886">
    <property type="entry name" value="E3_SLX5/Rfp1"/>
</dbReference>
<proteinExistence type="predicted"/>
<keyword evidence="3" id="KW-1185">Reference proteome</keyword>
<feature type="region of interest" description="Disordered" evidence="1">
    <location>
        <begin position="1"/>
        <end position="34"/>
    </location>
</feature>
<feature type="region of interest" description="Disordered" evidence="1">
    <location>
        <begin position="385"/>
        <end position="406"/>
    </location>
</feature>
<sequence>MRPSGPVVANTTTVIDLTDSPDTSPASSHSTAPAHRCGGYLGNLTWPDAVTGIPMPHQSDVQGNSIHPPTESTSRRRQSGVPSVTPQEEVIDVDELSDVGIQAADPAFRFNGDLRTLQQANRDTTDSNADNEDDVAVTFTRRRVDPMPRNRRFDRTLVRPAEDPPFFRHVPNHNPPRNGHSARNPSAVGVLDLDTITSRPDFTQQNRRQPRTTVGVGGGFGDYMTRRRAVVTTRRSPRGRTARMLLPIYPPRGSDIMPDSPHIYGYFPHGRQRSRADVEQLDRLQDGFLDEAPRAFVRPHLDYGTFDDDHEWSFENFDDDFLAEAAEMAAGMAAAEAIALRRRTEETRVNVTKPTVPPPRKGYTRMISSGTKLVCPNCDHILGAPSQPAEKVSESEEKELRPNSKPRDIHRTIWAGKCGHVYCGHCAAKYRKARRGRKDRVGLCLAPGCKQNLTGARGMFEIFA</sequence>
<feature type="region of interest" description="Disordered" evidence="1">
    <location>
        <begin position="51"/>
        <end position="91"/>
    </location>
</feature>
<evidence type="ECO:0000313" key="3">
    <source>
        <dbReference type="Proteomes" id="UP000094385"/>
    </source>
</evidence>
<dbReference type="STRING" id="675824.A0A1E3QGJ0"/>
<reference evidence="2 3" key="1">
    <citation type="journal article" date="2016" name="Proc. Natl. Acad. Sci. U.S.A.">
        <title>Comparative genomics of biotechnologically important yeasts.</title>
        <authorList>
            <person name="Riley R."/>
            <person name="Haridas S."/>
            <person name="Wolfe K.H."/>
            <person name="Lopes M.R."/>
            <person name="Hittinger C.T."/>
            <person name="Goeker M."/>
            <person name="Salamov A.A."/>
            <person name="Wisecaver J.H."/>
            <person name="Long T.M."/>
            <person name="Calvey C.H."/>
            <person name="Aerts A.L."/>
            <person name="Barry K.W."/>
            <person name="Choi C."/>
            <person name="Clum A."/>
            <person name="Coughlan A.Y."/>
            <person name="Deshpande S."/>
            <person name="Douglass A.P."/>
            <person name="Hanson S.J."/>
            <person name="Klenk H.-P."/>
            <person name="LaButti K.M."/>
            <person name="Lapidus A."/>
            <person name="Lindquist E.A."/>
            <person name="Lipzen A.M."/>
            <person name="Meier-Kolthoff J.P."/>
            <person name="Ohm R.A."/>
            <person name="Otillar R.P."/>
            <person name="Pangilinan J.L."/>
            <person name="Peng Y."/>
            <person name="Rokas A."/>
            <person name="Rosa C.A."/>
            <person name="Scheuner C."/>
            <person name="Sibirny A.A."/>
            <person name="Slot J.C."/>
            <person name="Stielow J.B."/>
            <person name="Sun H."/>
            <person name="Kurtzman C.P."/>
            <person name="Blackwell M."/>
            <person name="Grigoriev I.V."/>
            <person name="Jeffries T.W."/>
        </authorList>
    </citation>
    <scope>NUCLEOTIDE SEQUENCE [LARGE SCALE GENOMIC DNA]</scope>
    <source>
        <strain evidence="2 3">NRRL Y-11557</strain>
    </source>
</reference>
<evidence type="ECO:0008006" key="4">
    <source>
        <dbReference type="Google" id="ProtNLM"/>
    </source>
</evidence>
<dbReference type="OrthoDB" id="2398441at2759"/>
<feature type="compositionally biased region" description="Basic and acidic residues" evidence="1">
    <location>
        <begin position="391"/>
        <end position="406"/>
    </location>
</feature>
<evidence type="ECO:0000313" key="2">
    <source>
        <dbReference type="EMBL" id="ODQ76564.1"/>
    </source>
</evidence>
<evidence type="ECO:0000256" key="1">
    <source>
        <dbReference type="SAM" id="MobiDB-lite"/>
    </source>
</evidence>
<accession>A0A1E3QGJ0</accession>